<reference evidence="2" key="1">
    <citation type="submission" date="2019-08" db="EMBL/GenBank/DDBJ databases">
        <authorList>
            <person name="Kucharzyk K."/>
            <person name="Murdoch R.W."/>
            <person name="Higgins S."/>
            <person name="Loffler F."/>
        </authorList>
    </citation>
    <scope>NUCLEOTIDE SEQUENCE</scope>
</reference>
<dbReference type="InterPro" id="IPR003731">
    <property type="entry name" value="Di-Nase_FeMo-co_biosynth"/>
</dbReference>
<dbReference type="PANTHER" id="PTHR42983:SF1">
    <property type="entry name" value="IRON-MOLYBDENUM PROTEIN"/>
    <property type="match status" value="1"/>
</dbReference>
<evidence type="ECO:0000259" key="1">
    <source>
        <dbReference type="Pfam" id="PF02579"/>
    </source>
</evidence>
<dbReference type="InterPro" id="IPR033913">
    <property type="entry name" value="MTH1175_dom"/>
</dbReference>
<feature type="domain" description="Dinitrogenase iron-molybdenum cofactor biosynthesis" evidence="1">
    <location>
        <begin position="13"/>
        <end position="102"/>
    </location>
</feature>
<protein>
    <recommendedName>
        <fullName evidence="1">Dinitrogenase iron-molybdenum cofactor biosynthesis domain-containing protein</fullName>
    </recommendedName>
</protein>
<comment type="caution">
    <text evidence="2">The sequence shown here is derived from an EMBL/GenBank/DDBJ whole genome shotgun (WGS) entry which is preliminary data.</text>
</comment>
<dbReference type="Pfam" id="PF02579">
    <property type="entry name" value="Nitro_FeMo-Co"/>
    <property type="match status" value="1"/>
</dbReference>
<name>A0A644WMU9_9ZZZZ</name>
<dbReference type="Gene3D" id="3.30.420.130">
    <property type="entry name" value="Dinitrogenase iron-molybdenum cofactor biosynthesis domain"/>
    <property type="match status" value="1"/>
</dbReference>
<dbReference type="PANTHER" id="PTHR42983">
    <property type="entry name" value="DINITROGENASE IRON-MOLYBDENUM COFACTOR PROTEIN-RELATED"/>
    <property type="match status" value="1"/>
</dbReference>
<dbReference type="EMBL" id="VSSQ01001074">
    <property type="protein sequence ID" value="MPM04821.1"/>
    <property type="molecule type" value="Genomic_DNA"/>
</dbReference>
<evidence type="ECO:0000313" key="2">
    <source>
        <dbReference type="EMBL" id="MPM04821.1"/>
    </source>
</evidence>
<dbReference type="InterPro" id="IPR036105">
    <property type="entry name" value="DiNase_FeMo-co_biosyn_sf"/>
</dbReference>
<dbReference type="SUPFAM" id="SSF53146">
    <property type="entry name" value="Nitrogenase accessory factor-like"/>
    <property type="match status" value="1"/>
</dbReference>
<accession>A0A644WMU9</accession>
<proteinExistence type="predicted"/>
<sequence>MRIAIPVDEQNLESGVCPSFGRAPYFLFFDTVTKENYYLDNSAVASQGGAGIRAAQVIADHGARALLTPRCGENAEEVLRKSEVLIYKSIPGTVQQNIDAFIAEQLVLLSDFHPGFHGHEK</sequence>
<organism evidence="2">
    <name type="scientific">bioreactor metagenome</name>
    <dbReference type="NCBI Taxonomy" id="1076179"/>
    <lineage>
        <taxon>unclassified sequences</taxon>
        <taxon>metagenomes</taxon>
        <taxon>ecological metagenomes</taxon>
    </lineage>
</organism>
<dbReference type="AlphaFoldDB" id="A0A644WMU9"/>
<gene>
    <name evidence="2" type="ORF">SDC9_51102</name>
</gene>
<dbReference type="CDD" id="cd00851">
    <property type="entry name" value="MTH1175"/>
    <property type="match status" value="1"/>
</dbReference>